<feature type="compositionally biased region" description="Low complexity" evidence="1">
    <location>
        <begin position="952"/>
        <end position="963"/>
    </location>
</feature>
<organism evidence="3 4">
    <name type="scientific">Pterulicium gracile</name>
    <dbReference type="NCBI Taxonomy" id="1884261"/>
    <lineage>
        <taxon>Eukaryota</taxon>
        <taxon>Fungi</taxon>
        <taxon>Dikarya</taxon>
        <taxon>Basidiomycota</taxon>
        <taxon>Agaricomycotina</taxon>
        <taxon>Agaricomycetes</taxon>
        <taxon>Agaricomycetidae</taxon>
        <taxon>Agaricales</taxon>
        <taxon>Pleurotineae</taxon>
        <taxon>Pterulaceae</taxon>
        <taxon>Pterulicium</taxon>
    </lineage>
</organism>
<feature type="compositionally biased region" description="Polar residues" evidence="1">
    <location>
        <begin position="493"/>
        <end position="503"/>
    </location>
</feature>
<feature type="compositionally biased region" description="Basic and acidic residues" evidence="1">
    <location>
        <begin position="728"/>
        <end position="798"/>
    </location>
</feature>
<feature type="compositionally biased region" description="Pro residues" evidence="1">
    <location>
        <begin position="481"/>
        <end position="492"/>
    </location>
</feature>
<feature type="compositionally biased region" description="Basic and acidic residues" evidence="1">
    <location>
        <begin position="857"/>
        <end position="873"/>
    </location>
</feature>
<feature type="compositionally biased region" description="Basic and acidic residues" evidence="1">
    <location>
        <begin position="1000"/>
        <end position="1010"/>
    </location>
</feature>
<feature type="compositionally biased region" description="Pro residues" evidence="1">
    <location>
        <begin position="1394"/>
        <end position="1408"/>
    </location>
</feature>
<feature type="compositionally biased region" description="Basic and acidic residues" evidence="1">
    <location>
        <begin position="1147"/>
        <end position="1160"/>
    </location>
</feature>
<protein>
    <recommendedName>
        <fullName evidence="2">WW domain-containing protein</fullName>
    </recommendedName>
</protein>
<dbReference type="CDD" id="cd00201">
    <property type="entry name" value="WW"/>
    <property type="match status" value="1"/>
</dbReference>
<dbReference type="EMBL" id="ML178827">
    <property type="protein sequence ID" value="TFL00937.1"/>
    <property type="molecule type" value="Genomic_DNA"/>
</dbReference>
<feature type="compositionally biased region" description="Basic and acidic residues" evidence="1">
    <location>
        <begin position="345"/>
        <end position="359"/>
    </location>
</feature>
<feature type="compositionally biased region" description="Basic and acidic residues" evidence="1">
    <location>
        <begin position="1262"/>
        <end position="1292"/>
    </location>
</feature>
<name>A0A5C3QHG9_9AGAR</name>
<dbReference type="OrthoDB" id="548295at2759"/>
<feature type="compositionally biased region" description="Basic and acidic residues" evidence="1">
    <location>
        <begin position="279"/>
        <end position="290"/>
    </location>
</feature>
<feature type="compositionally biased region" description="Polar residues" evidence="1">
    <location>
        <begin position="983"/>
        <end position="998"/>
    </location>
</feature>
<feature type="compositionally biased region" description="Polar residues" evidence="1">
    <location>
        <begin position="835"/>
        <end position="853"/>
    </location>
</feature>
<sequence>MEDDVLDWENDEDEQHSYLTSTANPGRYIPGDQFQAQTQDDAEDAISLDGYDDDTLATETTMTGEDLRKGSGSKTASSPSQYSKSRPPTDSHDESSTPQIYALASPPTHSAKNAKHHVPPPHTHALPPKPTALSLSPVRSGTSATSMRPPTSREAPLHPDWEMVTPRSDPDARYYYNSKTEQSTWTRPTTDVTDATTTDDVTPASSSRSQADPARERERDSRQMDTYIPTSRGSGAANETVSQSGRERRLEDRSDWSYRPRGATDEDTTSASASSAPSKRRDRDSRHDGPPRSSSRRNARERSPSPPVRSGRGGGNQHRFSFEQHSAGRGGSSPPSPSRFTGSTRDQHAGSHLDSDERSYIPPASEKGSSTRNRRAAANRSPSPPRTDRLERSSSSTTAPQNRRDRVHNRSRSPPPHLVRSYGEARGNDGITARDRDRPRSARMDSWVAEDAARNTRRSPPPHLVTTSSSSLPRVEIHGLPPKPVTSLPPPANSGSQKQATTRTRSRFDKSAEGMPPPRPSHSPILATRPMIMKSLVDADTDDDPSLPDEFKQSREKEEPPKDVTLPFAQVPSEDNTRDSRARPRTPDHGPPEFSLRRRERDDDHWVQNAASGDLAHERSELREPTSRTRTRSRSRSLSRTRSSSPVMRHNRDTQPQHTDTSARSRYNSDIAPAGHHAPARKPLPPQSQEFSFTKRNPPPRQARTPPPITRPTLPNSSSTVNVPSNEGPRDRDRPRQEREQARESVRLRDDGGERGDRGIAFDSDARALSNRRMDDEQDRAGRRRQNDSGHSFRDGSMRNEAQPTTPVISTNDLAPDPPRGPRASRQPSYHEESTNSSSQPLSVKTGVSSWPSRVSPADRRTVSSTLNHREVEPQSPSPEISNAPFAHPTRRGPLGGSTSPVMGRGFEERGNGCGRGRGRGGSDFDRGRGGAGRGRGPNAIPVKSRNTMNDSLSTVVSSQSTSGFGNNSASSWPVVPPPRSTWPDTSDATTPGRSNAVPSRRDNGRDHQRAPSPEMLRGGRGQDAVDPRHSPHTVMRRLSISAPQENLSLGLRENSYDQGRSSQNQYSSRGYNDNLPESTGRYERAPEPSRRPRNSKGYDSYRPGEESDYVPLDPVEHDRGSSGWRHNSGSQYPEIEMNKRQPQRNMDMDRRDRGRDREAPTPSSYQREQQDRPALYEGEERTTVVPPSSHAYADLPPSLQVYGDVLAGVDDPYQMLYREPERFRDQLPPHVHEAVMRSIKGGDWSGSRPAGRSGFCPGYQPHEESQPRSRLDEQPRQRSDDQYRNRPDEQPRSNGSRWGGQALDSMDVDSETRYSASRQDTQDDRSGGGPSTYDGMEPATYNRPELSTYDRGEPSKYDRAEPSTYDRGEPSTYTSAAPPANAKPPVRIRRRPGSPPRAAPASVPPPSETQTQPINHHTPVRNQGGRGGDNYTPTGKGGLPRRPDFAANGSFDRSPEEGTKPHGRTLLDRLSLQEVPSSSRGNARDGMGKERDPSLKDRVHVPSKRDARAFAEGDEGGVADEGSGGGRFSKRAKNGKRRGRGGGRGGQ</sequence>
<gene>
    <name evidence="3" type="ORF">BDV98DRAFT_605095</name>
</gene>
<feature type="compositionally biased region" description="Basic and acidic residues" evidence="1">
    <location>
        <begin position="1483"/>
        <end position="1512"/>
    </location>
</feature>
<evidence type="ECO:0000313" key="3">
    <source>
        <dbReference type="EMBL" id="TFL00937.1"/>
    </source>
</evidence>
<feature type="compositionally biased region" description="Basic and acidic residues" evidence="1">
    <location>
        <begin position="1081"/>
        <end position="1091"/>
    </location>
</feature>
<dbReference type="STRING" id="1884261.A0A5C3QHG9"/>
<feature type="compositionally biased region" description="Polar residues" evidence="1">
    <location>
        <begin position="228"/>
        <end position="244"/>
    </location>
</feature>
<dbReference type="Gene3D" id="2.20.70.10">
    <property type="match status" value="1"/>
</dbReference>
<reference evidence="3 4" key="1">
    <citation type="journal article" date="2019" name="Nat. Ecol. Evol.">
        <title>Megaphylogeny resolves global patterns of mushroom evolution.</title>
        <authorList>
            <person name="Varga T."/>
            <person name="Krizsan K."/>
            <person name="Foldi C."/>
            <person name="Dima B."/>
            <person name="Sanchez-Garcia M."/>
            <person name="Sanchez-Ramirez S."/>
            <person name="Szollosi G.J."/>
            <person name="Szarkandi J.G."/>
            <person name="Papp V."/>
            <person name="Albert L."/>
            <person name="Andreopoulos W."/>
            <person name="Angelini C."/>
            <person name="Antonin V."/>
            <person name="Barry K.W."/>
            <person name="Bougher N.L."/>
            <person name="Buchanan P."/>
            <person name="Buyck B."/>
            <person name="Bense V."/>
            <person name="Catcheside P."/>
            <person name="Chovatia M."/>
            <person name="Cooper J."/>
            <person name="Damon W."/>
            <person name="Desjardin D."/>
            <person name="Finy P."/>
            <person name="Geml J."/>
            <person name="Haridas S."/>
            <person name="Hughes K."/>
            <person name="Justo A."/>
            <person name="Karasinski D."/>
            <person name="Kautmanova I."/>
            <person name="Kiss B."/>
            <person name="Kocsube S."/>
            <person name="Kotiranta H."/>
            <person name="LaButti K.M."/>
            <person name="Lechner B.E."/>
            <person name="Liimatainen K."/>
            <person name="Lipzen A."/>
            <person name="Lukacs Z."/>
            <person name="Mihaltcheva S."/>
            <person name="Morgado L.N."/>
            <person name="Niskanen T."/>
            <person name="Noordeloos M.E."/>
            <person name="Ohm R.A."/>
            <person name="Ortiz-Santana B."/>
            <person name="Ovrebo C."/>
            <person name="Racz N."/>
            <person name="Riley R."/>
            <person name="Savchenko A."/>
            <person name="Shiryaev A."/>
            <person name="Soop K."/>
            <person name="Spirin V."/>
            <person name="Szebenyi C."/>
            <person name="Tomsovsky M."/>
            <person name="Tulloss R.E."/>
            <person name="Uehling J."/>
            <person name="Grigoriev I.V."/>
            <person name="Vagvolgyi C."/>
            <person name="Papp T."/>
            <person name="Martin F.M."/>
            <person name="Miettinen O."/>
            <person name="Hibbett D.S."/>
            <person name="Nagy L.G."/>
        </authorList>
    </citation>
    <scope>NUCLEOTIDE SEQUENCE [LARGE SCALE GENOMIC DNA]</scope>
    <source>
        <strain evidence="3 4">CBS 309.79</strain>
    </source>
</reference>
<feature type="compositionally biased region" description="Basic residues" evidence="1">
    <location>
        <begin position="629"/>
        <end position="639"/>
    </location>
</feature>
<evidence type="ECO:0000256" key="1">
    <source>
        <dbReference type="SAM" id="MobiDB-lite"/>
    </source>
</evidence>
<dbReference type="Proteomes" id="UP000305067">
    <property type="component" value="Unassembled WGS sequence"/>
</dbReference>
<feature type="compositionally biased region" description="Basic and acidic residues" evidence="1">
    <location>
        <begin position="575"/>
        <end position="606"/>
    </location>
</feature>
<feature type="compositionally biased region" description="Polar residues" evidence="1">
    <location>
        <begin position="72"/>
        <end position="86"/>
    </location>
</feature>
<feature type="compositionally biased region" description="Polar residues" evidence="1">
    <location>
        <begin position="1057"/>
        <end position="1078"/>
    </location>
</feature>
<feature type="domain" description="WW" evidence="2">
    <location>
        <begin position="155"/>
        <end position="190"/>
    </location>
</feature>
<feature type="region of interest" description="Disordered" evidence="1">
    <location>
        <begin position="1"/>
        <end position="1196"/>
    </location>
</feature>
<feature type="compositionally biased region" description="Acidic residues" evidence="1">
    <location>
        <begin position="1"/>
        <end position="14"/>
    </location>
</feature>
<feature type="compositionally biased region" description="Basic and acidic residues" evidence="1">
    <location>
        <begin position="213"/>
        <end position="223"/>
    </location>
</feature>
<dbReference type="InterPro" id="IPR036020">
    <property type="entry name" value="WW_dom_sf"/>
</dbReference>
<feature type="compositionally biased region" description="Basic residues" evidence="1">
    <location>
        <begin position="1529"/>
        <end position="1542"/>
    </location>
</feature>
<feature type="compositionally biased region" description="Polar residues" evidence="1">
    <location>
        <begin position="133"/>
        <end position="149"/>
    </location>
</feature>
<feature type="compositionally biased region" description="Basic and acidic residues" evidence="1">
    <location>
        <begin position="549"/>
        <end position="562"/>
    </location>
</feature>
<feature type="compositionally biased region" description="Low complexity" evidence="1">
    <location>
        <begin position="183"/>
        <end position="207"/>
    </location>
</feature>
<dbReference type="InterPro" id="IPR001202">
    <property type="entry name" value="WW_dom"/>
</dbReference>
<feature type="compositionally biased region" description="Polar residues" evidence="1">
    <location>
        <begin position="800"/>
        <end position="813"/>
    </location>
</feature>
<feature type="compositionally biased region" description="Polar residues" evidence="1">
    <location>
        <begin position="656"/>
        <end position="668"/>
    </location>
</feature>
<feature type="compositionally biased region" description="Pro residues" evidence="1">
    <location>
        <begin position="697"/>
        <end position="710"/>
    </location>
</feature>
<feature type="compositionally biased region" description="Basic and acidic residues" evidence="1">
    <location>
        <begin position="245"/>
        <end position="264"/>
    </location>
</feature>
<feature type="region of interest" description="Disordered" evidence="1">
    <location>
        <begin position="1239"/>
        <end position="1548"/>
    </location>
</feature>
<feature type="compositionally biased region" description="Basic and acidic residues" evidence="1">
    <location>
        <begin position="432"/>
        <end position="443"/>
    </location>
</feature>
<feature type="compositionally biased region" description="Basic and acidic residues" evidence="1">
    <location>
        <begin position="615"/>
        <end position="627"/>
    </location>
</feature>
<feature type="compositionally biased region" description="Basic and acidic residues" evidence="1">
    <location>
        <begin position="1349"/>
        <end position="1370"/>
    </location>
</feature>
<feature type="compositionally biased region" description="Acidic residues" evidence="1">
    <location>
        <begin position="40"/>
        <end position="56"/>
    </location>
</feature>
<evidence type="ECO:0000259" key="2">
    <source>
        <dbReference type="PROSITE" id="PS50020"/>
    </source>
</evidence>
<feature type="compositionally biased region" description="Low complexity" evidence="1">
    <location>
        <begin position="711"/>
        <end position="726"/>
    </location>
</feature>
<proteinExistence type="predicted"/>
<dbReference type="PROSITE" id="PS50020">
    <property type="entry name" value="WW_DOMAIN_2"/>
    <property type="match status" value="1"/>
</dbReference>
<evidence type="ECO:0000313" key="4">
    <source>
        <dbReference type="Proteomes" id="UP000305067"/>
    </source>
</evidence>
<accession>A0A5C3QHG9</accession>
<dbReference type="SUPFAM" id="SSF51045">
    <property type="entry name" value="WW domain"/>
    <property type="match status" value="1"/>
</dbReference>
<keyword evidence="4" id="KW-1185">Reference proteome</keyword>